<dbReference type="AlphaFoldDB" id="A0A482WRD3"/>
<comment type="caution">
    <text evidence="1">The sequence shown here is derived from an EMBL/GenBank/DDBJ whole genome shotgun (WGS) entry which is preliminary data.</text>
</comment>
<evidence type="ECO:0000313" key="2">
    <source>
        <dbReference type="Proteomes" id="UP000291343"/>
    </source>
</evidence>
<name>A0A482WRD3_LAOST</name>
<dbReference type="InterPro" id="IPR009218">
    <property type="entry name" value="HD_phosphohydro"/>
</dbReference>
<proteinExistence type="predicted"/>
<organism evidence="1 2">
    <name type="scientific">Laodelphax striatellus</name>
    <name type="common">Small brown planthopper</name>
    <name type="synonym">Delphax striatella</name>
    <dbReference type="NCBI Taxonomy" id="195883"/>
    <lineage>
        <taxon>Eukaryota</taxon>
        <taxon>Metazoa</taxon>
        <taxon>Ecdysozoa</taxon>
        <taxon>Arthropoda</taxon>
        <taxon>Hexapoda</taxon>
        <taxon>Insecta</taxon>
        <taxon>Pterygota</taxon>
        <taxon>Neoptera</taxon>
        <taxon>Paraneoptera</taxon>
        <taxon>Hemiptera</taxon>
        <taxon>Auchenorrhyncha</taxon>
        <taxon>Fulgoroidea</taxon>
        <taxon>Delphacidae</taxon>
        <taxon>Criomorphinae</taxon>
        <taxon>Laodelphax</taxon>
    </lineage>
</organism>
<sequence>MALVEETWRGLAADIGASGEKATEWWTKLVQAYSEDRRKFHNINYLAIKLENYETIKCKLKNRSAVGIAIFFHHFEYDPKMVDCFKKNLEHFDNFANDCGITSDSDLYKSVVDLLESVDTHSTDEHKTDGVYGADDCHYFLDLDMVILGSDAEYYATEYATNIQAEYDFLPDTMYKGLRLKVLQSFLQIPNIFATKEFREKYEQKARANIQKEVEKLK</sequence>
<gene>
    <name evidence="1" type="ORF">LSTR_LSTR008942</name>
</gene>
<dbReference type="PIRSF" id="PIRSF035170">
    <property type="entry name" value="HD_phosphohydro"/>
    <property type="match status" value="1"/>
</dbReference>
<reference evidence="1 2" key="1">
    <citation type="journal article" date="2017" name="Gigascience">
        <title>Genome sequence of the small brown planthopper, Laodelphax striatellus.</title>
        <authorList>
            <person name="Zhu J."/>
            <person name="Jiang F."/>
            <person name="Wang X."/>
            <person name="Yang P."/>
            <person name="Bao Y."/>
            <person name="Zhao W."/>
            <person name="Wang W."/>
            <person name="Lu H."/>
            <person name="Wang Q."/>
            <person name="Cui N."/>
            <person name="Li J."/>
            <person name="Chen X."/>
            <person name="Luo L."/>
            <person name="Yu J."/>
            <person name="Kang L."/>
            <person name="Cui F."/>
        </authorList>
    </citation>
    <scope>NUCLEOTIDE SEQUENCE [LARGE SCALE GENOMIC DNA]</scope>
    <source>
        <strain evidence="1">Lst14</strain>
    </source>
</reference>
<protein>
    <submittedName>
        <fullName evidence="1">Uncharacterized protein</fullName>
    </submittedName>
</protein>
<dbReference type="SUPFAM" id="SSF109604">
    <property type="entry name" value="HD-domain/PDEase-like"/>
    <property type="match status" value="1"/>
</dbReference>
<dbReference type="PANTHER" id="PTHR21174:SF0">
    <property type="entry name" value="HD PHOSPHOHYDROLASE FAMILY PROTEIN-RELATED"/>
    <property type="match status" value="1"/>
</dbReference>
<dbReference type="PANTHER" id="PTHR21174">
    <property type="match status" value="1"/>
</dbReference>
<dbReference type="OrthoDB" id="330671at2759"/>
<dbReference type="InParanoid" id="A0A482WRD3"/>
<accession>A0A482WRD3</accession>
<dbReference type="Proteomes" id="UP000291343">
    <property type="component" value="Unassembled WGS sequence"/>
</dbReference>
<dbReference type="SMR" id="A0A482WRD3"/>
<dbReference type="EMBL" id="QKKF02027445">
    <property type="protein sequence ID" value="RZF35836.1"/>
    <property type="molecule type" value="Genomic_DNA"/>
</dbReference>
<evidence type="ECO:0000313" key="1">
    <source>
        <dbReference type="EMBL" id="RZF35836.1"/>
    </source>
</evidence>
<keyword evidence="2" id="KW-1185">Reference proteome</keyword>